<dbReference type="Pfam" id="PF01755">
    <property type="entry name" value="Glyco_transf_25"/>
    <property type="match status" value="1"/>
</dbReference>
<dbReference type="GO" id="GO:0016740">
    <property type="term" value="F:transferase activity"/>
    <property type="evidence" value="ECO:0007669"/>
    <property type="project" value="UniProtKB-KW"/>
</dbReference>
<evidence type="ECO:0000313" key="2">
    <source>
        <dbReference type="EMBL" id="KAA4652208.1"/>
    </source>
</evidence>
<evidence type="ECO:0000313" key="3">
    <source>
        <dbReference type="Proteomes" id="UP000435985"/>
    </source>
</evidence>
<reference evidence="2 3" key="1">
    <citation type="journal article" date="2019" name="Nat. Med.">
        <title>A library of human gut bacterial isolates paired with longitudinal multiomics data enables mechanistic microbiome research.</title>
        <authorList>
            <person name="Poyet M."/>
            <person name="Groussin M."/>
            <person name="Gibbons S.M."/>
            <person name="Avila-Pacheco J."/>
            <person name="Jiang X."/>
            <person name="Kearney S.M."/>
            <person name="Perrotta A.R."/>
            <person name="Berdy B."/>
            <person name="Zhao S."/>
            <person name="Lieberman T.D."/>
            <person name="Swanson P.K."/>
            <person name="Smith M."/>
            <person name="Roesemann S."/>
            <person name="Alexander J.E."/>
            <person name="Rich S.A."/>
            <person name="Livny J."/>
            <person name="Vlamakis H."/>
            <person name="Clish C."/>
            <person name="Bullock K."/>
            <person name="Deik A."/>
            <person name="Scott J."/>
            <person name="Pierce K.A."/>
            <person name="Xavier R.J."/>
            <person name="Alm E.J."/>
        </authorList>
    </citation>
    <scope>NUCLEOTIDE SEQUENCE [LARGE SCALE GENOMIC DNA]</scope>
    <source>
        <strain evidence="2 3">BIOML-A14</strain>
    </source>
</reference>
<feature type="non-terminal residue" evidence="2">
    <location>
        <position position="103"/>
    </location>
</feature>
<sequence>MKAYIINLKKSVDRKKYMQEQLEKMFFLSAEFVEAVDARGMTEREKNVFFDTELFCKRYVKEVRPGEIGCTLSHQKCYRKLVESRDKYALILEDDIVIRHNID</sequence>
<dbReference type="EMBL" id="VWFO01000424">
    <property type="protein sequence ID" value="KAA4652208.1"/>
    <property type="molecule type" value="Genomic_DNA"/>
</dbReference>
<gene>
    <name evidence="2" type="ORF">F3B98_30415</name>
</gene>
<dbReference type="InterPro" id="IPR002654">
    <property type="entry name" value="Glyco_trans_25"/>
</dbReference>
<dbReference type="Proteomes" id="UP000435985">
    <property type="component" value="Unassembled WGS sequence"/>
</dbReference>
<accession>A0A642C3J7</accession>
<feature type="domain" description="Glycosyl transferase family 25" evidence="1">
    <location>
        <begin position="2"/>
        <end position="101"/>
    </location>
</feature>
<name>A0A642C3J7_BACOV</name>
<organism evidence="2 3">
    <name type="scientific">Bacteroides ovatus</name>
    <dbReference type="NCBI Taxonomy" id="28116"/>
    <lineage>
        <taxon>Bacteria</taxon>
        <taxon>Pseudomonadati</taxon>
        <taxon>Bacteroidota</taxon>
        <taxon>Bacteroidia</taxon>
        <taxon>Bacteroidales</taxon>
        <taxon>Bacteroidaceae</taxon>
        <taxon>Bacteroides</taxon>
    </lineage>
</organism>
<dbReference type="AlphaFoldDB" id="A0A642C3J7"/>
<comment type="caution">
    <text evidence="2">The sequence shown here is derived from an EMBL/GenBank/DDBJ whole genome shotgun (WGS) entry which is preliminary data.</text>
</comment>
<proteinExistence type="predicted"/>
<evidence type="ECO:0000259" key="1">
    <source>
        <dbReference type="Pfam" id="PF01755"/>
    </source>
</evidence>
<keyword evidence="2" id="KW-0808">Transferase</keyword>
<dbReference type="CDD" id="cd06532">
    <property type="entry name" value="Glyco_transf_25"/>
    <property type="match status" value="1"/>
</dbReference>
<protein>
    <submittedName>
        <fullName evidence="2">Glycosyltransferase family 25 protein</fullName>
    </submittedName>
</protein>